<dbReference type="Proteomes" id="UP000029014">
    <property type="component" value="Unassembled WGS sequence"/>
</dbReference>
<feature type="transmembrane region" description="Helical" evidence="2">
    <location>
        <begin position="167"/>
        <end position="187"/>
    </location>
</feature>
<dbReference type="RefSeq" id="WP_156097302.1">
    <property type="nucleotide sequence ID" value="NZ_JGZD01000009.1"/>
</dbReference>
<feature type="compositionally biased region" description="Basic and acidic residues" evidence="1">
    <location>
        <begin position="253"/>
        <end position="269"/>
    </location>
</feature>
<feature type="compositionally biased region" description="Basic and acidic residues" evidence="1">
    <location>
        <begin position="286"/>
        <end position="307"/>
    </location>
</feature>
<comment type="caution">
    <text evidence="3">The sequence shown here is derived from an EMBL/GenBank/DDBJ whole genome shotgun (WGS) entry which is preliminary data.</text>
</comment>
<proteinExistence type="predicted"/>
<dbReference type="STRING" id="1693.BMIN_0026"/>
<dbReference type="GO" id="GO:0016740">
    <property type="term" value="F:transferase activity"/>
    <property type="evidence" value="ECO:0007669"/>
    <property type="project" value="UniProtKB-KW"/>
</dbReference>
<keyword evidence="2" id="KW-0472">Membrane</keyword>
<reference evidence="3 4" key="1">
    <citation type="submission" date="2014-03" db="EMBL/GenBank/DDBJ databases">
        <title>Genomics of Bifidobacteria.</title>
        <authorList>
            <person name="Ventura M."/>
            <person name="Milani C."/>
            <person name="Lugli G.A."/>
        </authorList>
    </citation>
    <scope>NUCLEOTIDE SEQUENCE [LARGE SCALE GENOMIC DNA]</scope>
    <source>
        <strain evidence="3 4">LMG 11592</strain>
    </source>
</reference>
<keyword evidence="2" id="KW-1133">Transmembrane helix</keyword>
<keyword evidence="2" id="KW-0812">Transmembrane</keyword>
<evidence type="ECO:0000256" key="1">
    <source>
        <dbReference type="SAM" id="MobiDB-lite"/>
    </source>
</evidence>
<evidence type="ECO:0000313" key="4">
    <source>
        <dbReference type="Proteomes" id="UP000029014"/>
    </source>
</evidence>
<feature type="compositionally biased region" description="Basic and acidic residues" evidence="1">
    <location>
        <begin position="341"/>
        <end position="355"/>
    </location>
</feature>
<gene>
    <name evidence="3" type="ORF">BMIN_0026</name>
</gene>
<feature type="region of interest" description="Disordered" evidence="1">
    <location>
        <begin position="223"/>
        <end position="318"/>
    </location>
</feature>
<name>A0A087BM87_9BIFI</name>
<protein>
    <submittedName>
        <fullName evidence="3">Asp-tRNAAsn/Glu-tRNAGln amidotransferase A subunit</fullName>
    </submittedName>
</protein>
<evidence type="ECO:0000256" key="2">
    <source>
        <dbReference type="SAM" id="Phobius"/>
    </source>
</evidence>
<keyword evidence="4" id="KW-1185">Reference proteome</keyword>
<feature type="region of interest" description="Disordered" evidence="1">
    <location>
        <begin position="331"/>
        <end position="367"/>
    </location>
</feature>
<organism evidence="3 4">
    <name type="scientific">Bifidobacterium minimum</name>
    <dbReference type="NCBI Taxonomy" id="1693"/>
    <lineage>
        <taxon>Bacteria</taxon>
        <taxon>Bacillati</taxon>
        <taxon>Actinomycetota</taxon>
        <taxon>Actinomycetes</taxon>
        <taxon>Bifidobacteriales</taxon>
        <taxon>Bifidobacteriaceae</taxon>
        <taxon>Bifidobacterium</taxon>
    </lineage>
</organism>
<sequence>MACCVFGVLNATIWRPSTDIAATARLSGARYVVTDPGVLDLVDTSARMRVSSDSSSQTVCIALASAQDAMGWVAGETVTRVTGMSNWSTLSTDKYEAAAGADSQGSDVDFKDSDMWTASRCGQGSVGLATSDTSSTVAVIDLGKASTGGSLVLSWTRRNPPNFAAPLYFMAVLFAGMAFLSASVFAISPERRRKSVKAAAAAGKSAGAQEEVTIREALKGTLEVIHSSMPRGRSRRAGASGRGASHKRREASRKRLDDGQKRDSGDHAEAGPVVVDPSARSMVAEQESRRSASDETRANDGVREDRSGVVGDDVEQTSVISSEELRSYFARLAQESARAGDQTDDHADHDDESPHHGHVPGSQEDRG</sequence>
<dbReference type="EMBL" id="JGZD01000009">
    <property type="protein sequence ID" value="KFI72137.1"/>
    <property type="molecule type" value="Genomic_DNA"/>
</dbReference>
<dbReference type="AlphaFoldDB" id="A0A087BM87"/>
<keyword evidence="3" id="KW-0808">Transferase</keyword>
<evidence type="ECO:0000313" key="3">
    <source>
        <dbReference type="EMBL" id="KFI72137.1"/>
    </source>
</evidence>
<accession>A0A087BM87</accession>
<dbReference type="eggNOG" id="ENOG5032SYI">
    <property type="taxonomic scope" value="Bacteria"/>
</dbReference>